<dbReference type="PANTHER" id="PTHR37528">
    <property type="entry name" value="UPF0149 PROTEIN YGFB"/>
    <property type="match status" value="1"/>
</dbReference>
<dbReference type="SUPFAM" id="SSF101327">
    <property type="entry name" value="YgfB-like"/>
    <property type="match status" value="1"/>
</dbReference>
<reference evidence="3 4" key="1">
    <citation type="submission" date="2019-06" db="EMBL/GenBank/DDBJ databases">
        <title>Thermomonas aquatica sp. nov., isolated from an industrial wastewater treatment plant.</title>
        <authorList>
            <person name="Jeon J.H."/>
            <person name="Park D.-S."/>
        </authorList>
    </citation>
    <scope>NUCLEOTIDE SEQUENCE [LARGE SCALE GENOMIC DNA]</scope>
    <source>
        <strain evidence="3 4">SY21</strain>
    </source>
</reference>
<dbReference type="EMBL" id="CP040871">
    <property type="protein sequence ID" value="QDA57786.1"/>
    <property type="molecule type" value="Genomic_DNA"/>
</dbReference>
<evidence type="ECO:0000313" key="3">
    <source>
        <dbReference type="EMBL" id="QDA57786.1"/>
    </source>
</evidence>
<evidence type="ECO:0000256" key="1">
    <source>
        <dbReference type="ARBA" id="ARBA00038308"/>
    </source>
</evidence>
<dbReference type="Pfam" id="PF03695">
    <property type="entry name" value="UPF0149"/>
    <property type="match status" value="1"/>
</dbReference>
<name>A0A5B7ZTF7_9GAMM</name>
<organism evidence="3 4">
    <name type="scientific">Thermomonas aquatica</name>
    <dbReference type="NCBI Taxonomy" id="2202149"/>
    <lineage>
        <taxon>Bacteria</taxon>
        <taxon>Pseudomonadati</taxon>
        <taxon>Pseudomonadota</taxon>
        <taxon>Gammaproteobacteria</taxon>
        <taxon>Lysobacterales</taxon>
        <taxon>Lysobacteraceae</taxon>
        <taxon>Thermomonas</taxon>
    </lineage>
</organism>
<comment type="similarity">
    <text evidence="1">Belongs to the UPF0149 family.</text>
</comment>
<feature type="compositionally biased region" description="Low complexity" evidence="2">
    <location>
        <begin position="1"/>
        <end position="20"/>
    </location>
</feature>
<dbReference type="KEGG" id="thes:FHQ07_10960"/>
<dbReference type="Proteomes" id="UP000308149">
    <property type="component" value="Chromosome"/>
</dbReference>
<dbReference type="Gene3D" id="1.20.120.740">
    <property type="entry name" value="YgfB uncharacterised protein family UPF0149, PF03695"/>
    <property type="match status" value="1"/>
</dbReference>
<sequence length="236" mass="25051">MPGQQHAGQQQHQQCEQQGHVVRRRHPASVGKRAGAQQASRPARLLHCASRIESACVSETDLPGWDDVAAAADQLGLASTPAELHGGLCGWLAGGGGDSRSWPALVLADPLLPAPANGDALDRLRTASAAQLADTDFGFELLLPDEGQVIERAGGMFAWCRAFLGGFGLSVGEKKLSDEGEEALGDIANLAAARVDDVDPEGDEESLTEIEEYVRMAVLLLHADCAMGPRHRQRLH</sequence>
<dbReference type="InterPro" id="IPR011978">
    <property type="entry name" value="YgfB-like"/>
</dbReference>
<evidence type="ECO:0000313" key="4">
    <source>
        <dbReference type="Proteomes" id="UP000308149"/>
    </source>
</evidence>
<dbReference type="InterPro" id="IPR036255">
    <property type="entry name" value="YgfB-like_sf"/>
</dbReference>
<dbReference type="AlphaFoldDB" id="A0A5B7ZTF7"/>
<dbReference type="GO" id="GO:0005829">
    <property type="term" value="C:cytosol"/>
    <property type="evidence" value="ECO:0007669"/>
    <property type="project" value="TreeGrafter"/>
</dbReference>
<protein>
    <submittedName>
        <fullName evidence="3">UPF0149 family protein</fullName>
    </submittedName>
</protein>
<dbReference type="NCBIfam" id="NF003405">
    <property type="entry name" value="PRK04758.1"/>
    <property type="match status" value="1"/>
</dbReference>
<feature type="region of interest" description="Disordered" evidence="2">
    <location>
        <begin position="1"/>
        <end position="38"/>
    </location>
</feature>
<accession>A0A5B7ZTF7</accession>
<evidence type="ECO:0000256" key="2">
    <source>
        <dbReference type="SAM" id="MobiDB-lite"/>
    </source>
</evidence>
<gene>
    <name evidence="3" type="ORF">FHQ07_10960</name>
</gene>
<keyword evidence="4" id="KW-1185">Reference proteome</keyword>
<dbReference type="PANTHER" id="PTHR37528:SF1">
    <property type="entry name" value="UPF0149 PROTEIN YGFB"/>
    <property type="match status" value="1"/>
</dbReference>
<dbReference type="OrthoDB" id="9783391at2"/>
<proteinExistence type="inferred from homology"/>